<dbReference type="KEGG" id="pmb:A9601_14571"/>
<dbReference type="Proteomes" id="UP000002590">
    <property type="component" value="Chromosome"/>
</dbReference>
<protein>
    <recommendedName>
        <fullName evidence="3">Aminoglycoside phosphotransferase domain-containing protein</fullName>
    </recommendedName>
</protein>
<name>A2BSH9_PROMS</name>
<gene>
    <name evidence="1" type="ordered locus">A9601_14571</name>
</gene>
<sequence>MSNIDLIIKKHLEDTGEKITLIKEIHKSLNGRLYKIKYKNKISILKLYKSEDKIRYHREKESLYILNKNHFEFCPKLFYFNNFYKYLIIEELKANKPIPNNKFKFDLAKYIENQQNYILPIDKNKMMNASEAGFSIFEHLGIVKKKANFILEKLTSQAQTKEACKFISHEIFPWLNSYEEQLRLNDNYFNKIKISEIIFSQSDIGVHNSFINNQKIYTFDYEYAGLDDPAKTICDLLINPDQIINKDDFNIVLEKISTLKIFKNAIDRFRIILPIYRLKWFLIILNGYLKEDKQGSEDSFKILMKAFDYLKNSEEIIQIIKDF</sequence>
<evidence type="ECO:0000313" key="1">
    <source>
        <dbReference type="EMBL" id="ABM70740.1"/>
    </source>
</evidence>
<accession>A2BSH9</accession>
<evidence type="ECO:0008006" key="3">
    <source>
        <dbReference type="Google" id="ProtNLM"/>
    </source>
</evidence>
<dbReference type="InterPro" id="IPR011009">
    <property type="entry name" value="Kinase-like_dom_sf"/>
</dbReference>
<dbReference type="STRING" id="146891.A9601_14571"/>
<dbReference type="OrthoDB" id="574549at2"/>
<evidence type="ECO:0000313" key="2">
    <source>
        <dbReference type="Proteomes" id="UP000002590"/>
    </source>
</evidence>
<dbReference type="AlphaFoldDB" id="A2BSH9"/>
<proteinExistence type="predicted"/>
<reference evidence="1 2" key="1">
    <citation type="journal article" date="2007" name="PLoS Genet.">
        <title>Patterns and implications of gene gain and loss in the evolution of Prochlorococcus.</title>
        <authorList>
            <person name="Kettler G.C."/>
            <person name="Martiny A.C."/>
            <person name="Huang K."/>
            <person name="Zucker J."/>
            <person name="Coleman M.L."/>
            <person name="Rodrigue S."/>
            <person name="Chen F."/>
            <person name="Lapidus A."/>
            <person name="Ferriera S."/>
            <person name="Johnson J."/>
            <person name="Steglich C."/>
            <person name="Church G.M."/>
            <person name="Richardson P."/>
            <person name="Chisholm S.W."/>
        </authorList>
    </citation>
    <scope>NUCLEOTIDE SEQUENCE [LARGE SCALE GENOMIC DNA]</scope>
    <source>
        <strain evidence="1 2">AS9601</strain>
    </source>
</reference>
<organism evidence="1 2">
    <name type="scientific">Prochlorococcus marinus (strain AS9601)</name>
    <dbReference type="NCBI Taxonomy" id="146891"/>
    <lineage>
        <taxon>Bacteria</taxon>
        <taxon>Bacillati</taxon>
        <taxon>Cyanobacteriota</taxon>
        <taxon>Cyanophyceae</taxon>
        <taxon>Synechococcales</taxon>
        <taxon>Prochlorococcaceae</taxon>
        <taxon>Prochlorococcus</taxon>
    </lineage>
</organism>
<dbReference type="EMBL" id="CP000551">
    <property type="protein sequence ID" value="ABM70740.1"/>
    <property type="molecule type" value="Genomic_DNA"/>
</dbReference>
<dbReference type="SUPFAM" id="SSF56112">
    <property type="entry name" value="Protein kinase-like (PK-like)"/>
    <property type="match status" value="1"/>
</dbReference>
<dbReference type="HOGENOM" id="CLU_815659_0_0_3"/>
<dbReference type="RefSeq" id="WP_011818877.1">
    <property type="nucleotide sequence ID" value="NC_008816.1"/>
</dbReference>
<dbReference type="eggNOG" id="COG3173">
    <property type="taxonomic scope" value="Bacteria"/>
</dbReference>